<dbReference type="NCBIfam" id="NF006331">
    <property type="entry name" value="PRK08561.1"/>
    <property type="match status" value="1"/>
</dbReference>
<proteinExistence type="inferred from homology"/>
<dbReference type="Pfam" id="PF00312">
    <property type="entry name" value="Ribosomal_S15"/>
    <property type="match status" value="1"/>
</dbReference>
<dbReference type="HAMAP" id="MF_01343_A">
    <property type="entry name" value="Ribosomal_uS15_A"/>
    <property type="match status" value="1"/>
</dbReference>
<evidence type="ECO:0000256" key="1">
    <source>
        <dbReference type="ARBA" id="ARBA00008434"/>
    </source>
</evidence>
<dbReference type="SMART" id="SM01386">
    <property type="entry name" value="Ribosomal_S13_N"/>
    <property type="match status" value="1"/>
</dbReference>
<reference evidence="6" key="1">
    <citation type="submission" date="2020-07" db="EMBL/GenBank/DDBJ databases">
        <title>Genome sequence and genetic diversity analysis of an under-domesticated orphan crop, white fonio (Digitaria exilis).</title>
        <authorList>
            <person name="Bennetzen J.L."/>
            <person name="Chen S."/>
            <person name="Ma X."/>
            <person name="Wang X."/>
            <person name="Yssel A.E.J."/>
            <person name="Chaluvadi S.R."/>
            <person name="Johnson M."/>
            <person name="Gangashetty P."/>
            <person name="Hamidou F."/>
            <person name="Sanogo M.D."/>
            <person name="Zwaenepoel A."/>
            <person name="Wallace J."/>
            <person name="Van De Peer Y."/>
            <person name="Van Deynze A."/>
        </authorList>
    </citation>
    <scope>NUCLEOTIDE SEQUENCE</scope>
    <source>
        <tissue evidence="6">Leaves</tissue>
    </source>
</reference>
<gene>
    <name evidence="6" type="ORF">HU200_050939</name>
</gene>
<dbReference type="SUPFAM" id="SSF47060">
    <property type="entry name" value="S15/NS1 RNA-binding domain"/>
    <property type="match status" value="1"/>
</dbReference>
<dbReference type="SMART" id="SM01387">
    <property type="entry name" value="Ribosomal_S15"/>
    <property type="match status" value="1"/>
</dbReference>
<dbReference type="PROSITE" id="PS00362">
    <property type="entry name" value="RIBOSOMAL_S15"/>
    <property type="match status" value="1"/>
</dbReference>
<organism evidence="6 7">
    <name type="scientific">Digitaria exilis</name>
    <dbReference type="NCBI Taxonomy" id="1010633"/>
    <lineage>
        <taxon>Eukaryota</taxon>
        <taxon>Viridiplantae</taxon>
        <taxon>Streptophyta</taxon>
        <taxon>Embryophyta</taxon>
        <taxon>Tracheophyta</taxon>
        <taxon>Spermatophyta</taxon>
        <taxon>Magnoliopsida</taxon>
        <taxon>Liliopsida</taxon>
        <taxon>Poales</taxon>
        <taxon>Poaceae</taxon>
        <taxon>PACMAD clade</taxon>
        <taxon>Panicoideae</taxon>
        <taxon>Panicodae</taxon>
        <taxon>Paniceae</taxon>
        <taxon>Anthephorinae</taxon>
        <taxon>Digitaria</taxon>
    </lineage>
</organism>
<dbReference type="GO" id="GO:0006412">
    <property type="term" value="P:translation"/>
    <property type="evidence" value="ECO:0007669"/>
    <property type="project" value="InterPro"/>
</dbReference>
<dbReference type="CDD" id="cd00353">
    <property type="entry name" value="Ribosomal_S15p_S13e"/>
    <property type="match status" value="1"/>
</dbReference>
<dbReference type="PANTHER" id="PTHR11885">
    <property type="entry name" value="RIBOSOMAL PROTEIN S15P/S13E"/>
    <property type="match status" value="1"/>
</dbReference>
<dbReference type="InterPro" id="IPR000589">
    <property type="entry name" value="Ribosomal_uS15"/>
</dbReference>
<dbReference type="InterPro" id="IPR012606">
    <property type="entry name" value="Ribosomal_uS15_N"/>
</dbReference>
<evidence type="ECO:0000256" key="2">
    <source>
        <dbReference type="ARBA" id="ARBA00022980"/>
    </source>
</evidence>
<evidence type="ECO:0000256" key="4">
    <source>
        <dbReference type="RuleBase" id="RU003919"/>
    </source>
</evidence>
<dbReference type="Gene3D" id="1.10.287.10">
    <property type="entry name" value="S15/NS1, RNA-binding"/>
    <property type="match status" value="1"/>
</dbReference>
<comment type="caution">
    <text evidence="6">The sequence shown here is derived from an EMBL/GenBank/DDBJ whole genome shotgun (WGS) entry which is preliminary data.</text>
</comment>
<keyword evidence="7" id="KW-1185">Reference proteome</keyword>
<dbReference type="Gene3D" id="4.10.860.130">
    <property type="match status" value="1"/>
</dbReference>
<dbReference type="AlphaFoldDB" id="A0A835AQK1"/>
<dbReference type="GO" id="GO:0005730">
    <property type="term" value="C:nucleolus"/>
    <property type="evidence" value="ECO:0007669"/>
    <property type="project" value="TreeGrafter"/>
</dbReference>
<dbReference type="EMBL" id="JACEFO010002268">
    <property type="protein sequence ID" value="KAF8669770.1"/>
    <property type="molecule type" value="Genomic_DNA"/>
</dbReference>
<dbReference type="GO" id="GO:0022627">
    <property type="term" value="C:cytosolic small ribosomal subunit"/>
    <property type="evidence" value="ECO:0007669"/>
    <property type="project" value="TreeGrafter"/>
</dbReference>
<sequence>METLIQNHKSPEEAETLILPPYLASRRVRLSRRRRRRRRKHNSAVAGVKHPEAAMGRISSSALPYKRTPPTWLKTAASDVEEMITKAAKKGQMPSQIGVLLRDQHGIPLVKSVTGSKILRILKAHGLAPEIPEDLYFLIKKAVAIRKHLERNRKDKDSKFRLILVESRIHRLARYYKRTKKLPPTWKYPPPQALWWPK</sequence>
<dbReference type="PANTHER" id="PTHR11885:SF6">
    <property type="entry name" value="SMALL RIBOSOMAL SUBUNIT PROTEIN US15"/>
    <property type="match status" value="1"/>
</dbReference>
<dbReference type="GO" id="GO:0070181">
    <property type="term" value="F:small ribosomal subunit rRNA binding"/>
    <property type="evidence" value="ECO:0007669"/>
    <property type="project" value="TreeGrafter"/>
</dbReference>
<dbReference type="Proteomes" id="UP000636709">
    <property type="component" value="Unassembled WGS sequence"/>
</dbReference>
<evidence type="ECO:0000256" key="3">
    <source>
        <dbReference type="ARBA" id="ARBA00023274"/>
    </source>
</evidence>
<keyword evidence="3 4" id="KW-0687">Ribonucleoprotein</keyword>
<protein>
    <recommendedName>
        <fullName evidence="5">Small ribosomal subunit protein uS15 N-terminal domain-containing protein</fullName>
    </recommendedName>
</protein>
<evidence type="ECO:0000313" key="6">
    <source>
        <dbReference type="EMBL" id="KAF8669770.1"/>
    </source>
</evidence>
<dbReference type="FunFam" id="1.10.287.10:FF:000003">
    <property type="entry name" value="40S ribosomal protein S13"/>
    <property type="match status" value="1"/>
</dbReference>
<evidence type="ECO:0000313" key="7">
    <source>
        <dbReference type="Proteomes" id="UP000636709"/>
    </source>
</evidence>
<comment type="similarity">
    <text evidence="1 4">Belongs to the universal ribosomal protein uS15 family.</text>
</comment>
<dbReference type="OrthoDB" id="623277at2759"/>
<dbReference type="InterPro" id="IPR023029">
    <property type="entry name" value="Ribosomal_uS15_arc_euk"/>
</dbReference>
<dbReference type="Pfam" id="PF08069">
    <property type="entry name" value="Ribosomal_S13_N"/>
    <property type="match status" value="1"/>
</dbReference>
<feature type="domain" description="Small ribosomal subunit protein uS15 N-terminal" evidence="5">
    <location>
        <begin position="55"/>
        <end position="107"/>
    </location>
</feature>
<dbReference type="FunFam" id="4.10.860.130:FF:000001">
    <property type="entry name" value="40S ribosomal protein S13"/>
    <property type="match status" value="1"/>
</dbReference>
<name>A0A835AQK1_9POAL</name>
<accession>A0A835AQK1</accession>
<keyword evidence="2 4" id="KW-0689">Ribosomal protein</keyword>
<dbReference type="InterPro" id="IPR009068">
    <property type="entry name" value="uS15_NS1_RNA-bd_sf"/>
</dbReference>
<dbReference type="GO" id="GO:0003735">
    <property type="term" value="F:structural constituent of ribosome"/>
    <property type="evidence" value="ECO:0007669"/>
    <property type="project" value="InterPro"/>
</dbReference>
<evidence type="ECO:0000259" key="5">
    <source>
        <dbReference type="SMART" id="SM01386"/>
    </source>
</evidence>